<evidence type="ECO:0000313" key="4">
    <source>
        <dbReference type="Proteomes" id="UP000245728"/>
    </source>
</evidence>
<dbReference type="GO" id="GO:0005886">
    <property type="term" value="C:plasma membrane"/>
    <property type="evidence" value="ECO:0007669"/>
    <property type="project" value="UniProtKB-ARBA"/>
</dbReference>
<keyword evidence="1" id="KW-0812">Transmembrane</keyword>
<evidence type="ECO:0000256" key="1">
    <source>
        <dbReference type="SAM" id="Phobius"/>
    </source>
</evidence>
<gene>
    <name evidence="3" type="ORF">HMF8227_00528</name>
</gene>
<dbReference type="Proteomes" id="UP000245728">
    <property type="component" value="Chromosome"/>
</dbReference>
<dbReference type="Pfam" id="PF09335">
    <property type="entry name" value="VTT_dom"/>
    <property type="match status" value="1"/>
</dbReference>
<dbReference type="PANTHER" id="PTHR42709:SF11">
    <property type="entry name" value="DEDA FAMILY PROTEIN"/>
    <property type="match status" value="1"/>
</dbReference>
<reference evidence="3 4" key="1">
    <citation type="submission" date="2018-05" db="EMBL/GenBank/DDBJ databases">
        <title>Salinimonas sp. HMF8227 Genome sequencing and assembly.</title>
        <authorList>
            <person name="Kang H."/>
            <person name="Kang J."/>
            <person name="Cha I."/>
            <person name="Kim H."/>
            <person name="Joh K."/>
        </authorList>
    </citation>
    <scope>NUCLEOTIDE SEQUENCE [LARGE SCALE GENOMIC DNA]</scope>
    <source>
        <strain evidence="3 4">HMF8227</strain>
    </source>
</reference>
<feature type="transmembrane region" description="Helical" evidence="1">
    <location>
        <begin position="134"/>
        <end position="155"/>
    </location>
</feature>
<dbReference type="EMBL" id="CP029347">
    <property type="protein sequence ID" value="AWL11024.1"/>
    <property type="molecule type" value="Genomic_DNA"/>
</dbReference>
<feature type="transmembrane region" description="Helical" evidence="1">
    <location>
        <begin position="175"/>
        <end position="191"/>
    </location>
</feature>
<dbReference type="RefSeq" id="WP_109338697.1">
    <property type="nucleotide sequence ID" value="NZ_CP029347.1"/>
</dbReference>
<dbReference type="EC" id="3.6.1.27" evidence="3"/>
<name>A0A2S2E052_9ALTE</name>
<accession>A0A2S2E052</accession>
<evidence type="ECO:0000259" key="2">
    <source>
        <dbReference type="Pfam" id="PF09335"/>
    </source>
</evidence>
<dbReference type="KEGG" id="salh:HMF8227_00528"/>
<dbReference type="AlphaFoldDB" id="A0A2S2E052"/>
<dbReference type="InterPro" id="IPR032816">
    <property type="entry name" value="VTT_dom"/>
</dbReference>
<keyword evidence="3" id="KW-0378">Hydrolase</keyword>
<feature type="transmembrane region" description="Helical" evidence="1">
    <location>
        <begin position="100"/>
        <end position="122"/>
    </location>
</feature>
<keyword evidence="4" id="KW-1185">Reference proteome</keyword>
<dbReference type="InterPro" id="IPR051311">
    <property type="entry name" value="DedA_domain"/>
</dbReference>
<sequence>MRIFQFCYDQSLKWAAHRHAPYYLGSMSFAESVFFPIPPDVMLMPMTLAKPQKAWFYALLTTLTSVLGGILGFVLGWFAYDSLLQPLIIEWGYQDKLDQAVNWFESYGIWVVFLAGFSPIPYKVFTISAGMLQMAFLPFLLASAIGRGMRFYLVAALMRWGGAAMATKLRDYVDAIGWSTVILASLAYLLLR</sequence>
<dbReference type="PANTHER" id="PTHR42709">
    <property type="entry name" value="ALKALINE PHOSPHATASE LIKE PROTEIN"/>
    <property type="match status" value="1"/>
</dbReference>
<evidence type="ECO:0000313" key="3">
    <source>
        <dbReference type="EMBL" id="AWL11024.1"/>
    </source>
</evidence>
<feature type="transmembrane region" description="Helical" evidence="1">
    <location>
        <begin position="55"/>
        <end position="80"/>
    </location>
</feature>
<keyword evidence="1" id="KW-1133">Transmembrane helix</keyword>
<dbReference type="OrthoDB" id="9810270at2"/>
<proteinExistence type="predicted"/>
<dbReference type="GO" id="GO:0050380">
    <property type="term" value="F:undecaprenyl-diphosphatase activity"/>
    <property type="evidence" value="ECO:0007669"/>
    <property type="project" value="UniProtKB-EC"/>
</dbReference>
<organism evidence="3 4">
    <name type="scientific">Saliniradius amylolyticus</name>
    <dbReference type="NCBI Taxonomy" id="2183582"/>
    <lineage>
        <taxon>Bacteria</taxon>
        <taxon>Pseudomonadati</taxon>
        <taxon>Pseudomonadota</taxon>
        <taxon>Gammaproteobacteria</taxon>
        <taxon>Alteromonadales</taxon>
        <taxon>Alteromonadaceae</taxon>
        <taxon>Saliniradius</taxon>
    </lineage>
</organism>
<keyword evidence="1" id="KW-0472">Membrane</keyword>
<protein>
    <submittedName>
        <fullName evidence="3">Undecaprenyl-diphosphate phosphatase</fullName>
        <ecNumber evidence="3">3.6.1.27</ecNumber>
    </submittedName>
</protein>
<feature type="domain" description="VTT" evidence="2">
    <location>
        <begin position="53"/>
        <end position="157"/>
    </location>
</feature>